<feature type="region of interest" description="Disordered" evidence="1">
    <location>
        <begin position="145"/>
        <end position="178"/>
    </location>
</feature>
<gene>
    <name evidence="3" type="ORF">JHE00_04315</name>
</gene>
<keyword evidence="3" id="KW-0645">Protease</keyword>
<organism evidence="3 4">
    <name type="scientific">Prauserella cavernicola</name>
    <dbReference type="NCBI Taxonomy" id="2800127"/>
    <lineage>
        <taxon>Bacteria</taxon>
        <taxon>Bacillati</taxon>
        <taxon>Actinomycetota</taxon>
        <taxon>Actinomycetes</taxon>
        <taxon>Pseudonocardiales</taxon>
        <taxon>Pseudonocardiaceae</taxon>
        <taxon>Prauserella</taxon>
    </lineage>
</organism>
<sequence>MSSDFSAATEFLVHATITGGLGLSATGLDRGEIGPSLVCRADPHPDGDEVTVTACNTAFGHSGETPAERAAAVRSFAESALARCPVTTDGRFDPAPLGLTDLVGAGQRLTDAAEAPFVLDRELSRVEHVTGYGDVLAVESVLTFREERPRPRPQPVTGHSPRAMGSPHPPGSHPAPAGTVSVRQQVALRGLPEPGYTPVPLDPTVGATSSVAVHRFDEIDVRDAETPLATRFRLDEPIVFHLDPAMPVAVREAVLEGGNWWQEAFAEAGLPGGYRVEPLPDGADLTDPRLNVVLWVHRADRGWSMGMTQLDPRTGEILRAVVRLGSQRIEQLRALTESVLAPYDHDRGGEIVAEVVASRLRQLAAHEIGHGLGFAHNFASHGHSHPSVMDYPAPAFALDGERPAAPAPYATGPGPWDHRQVRALYGDGTGDGTGDLAPAPLYVTDADARTDDAADACGATWIAAGDPLAEFDNLVAVRAAALRRFGPTVVPPGSDANEIERRFLLLYLLHRHQATAVAKLVGGTERRYAVTDGAAFPGAATPIPAQRQRAALERLASALTPEFLEIPAHARPLLVNPAGGRPRREGQFDHRTAGAFDAAAAIAAGTDVIAGPLLAPARLNRVADGGGLAELLALTVGRALELLTATGRDPRTETIGWTVLRRFEHTVAAPQLHQHTRIAAIEAVTDGPWLRETGRAAVRSRWAAIERHAFDHPAELPAPPLGTPI</sequence>
<dbReference type="PANTHER" id="PTHR38478">
    <property type="entry name" value="PEPTIDASE M1A AND M12B"/>
    <property type="match status" value="1"/>
</dbReference>
<dbReference type="RefSeq" id="WP_200314938.1">
    <property type="nucleotide sequence ID" value="NZ_JAENJH010000001.1"/>
</dbReference>
<dbReference type="InterPro" id="IPR034032">
    <property type="entry name" value="Zn_MMP-like_bac"/>
</dbReference>
<keyword evidence="4" id="KW-1185">Reference proteome</keyword>
<name>A0A934QNM4_9PSEU</name>
<dbReference type="Pfam" id="PF16313">
    <property type="entry name" value="DUF4953"/>
    <property type="match status" value="1"/>
</dbReference>
<keyword evidence="3" id="KW-0378">Hydrolase</keyword>
<proteinExistence type="predicted"/>
<evidence type="ECO:0000313" key="4">
    <source>
        <dbReference type="Proteomes" id="UP000635245"/>
    </source>
</evidence>
<protein>
    <submittedName>
        <fullName evidence="3">Zinc-dependent metalloprotease</fullName>
    </submittedName>
</protein>
<dbReference type="GO" id="GO:0008237">
    <property type="term" value="F:metallopeptidase activity"/>
    <property type="evidence" value="ECO:0007669"/>
    <property type="project" value="UniProtKB-KW"/>
</dbReference>
<accession>A0A934QNM4</accession>
<dbReference type="EMBL" id="JAENJH010000001">
    <property type="protein sequence ID" value="MBK1783540.1"/>
    <property type="molecule type" value="Genomic_DNA"/>
</dbReference>
<reference evidence="3" key="1">
    <citation type="submission" date="2020-12" db="EMBL/GenBank/DDBJ databases">
        <title>Prauserella sp. ASG 168, a novel actinomycete isolated from cave rock.</title>
        <authorList>
            <person name="Suriyachadkun C."/>
        </authorList>
    </citation>
    <scope>NUCLEOTIDE SEQUENCE</scope>
    <source>
        <strain evidence="3">ASG 168</strain>
    </source>
</reference>
<feature type="domain" description="EcxA zinc-binding" evidence="2">
    <location>
        <begin position="353"/>
        <end position="630"/>
    </location>
</feature>
<dbReference type="CDD" id="cd04276">
    <property type="entry name" value="ZnMc_MMP_like_2"/>
    <property type="match status" value="1"/>
</dbReference>
<keyword evidence="3" id="KW-0482">Metalloprotease</keyword>
<comment type="caution">
    <text evidence="3">The sequence shown here is derived from an EMBL/GenBank/DDBJ whole genome shotgun (WGS) entry which is preliminary data.</text>
</comment>
<evidence type="ECO:0000256" key="1">
    <source>
        <dbReference type="SAM" id="MobiDB-lite"/>
    </source>
</evidence>
<dbReference type="PANTHER" id="PTHR38478:SF1">
    <property type="entry name" value="ZINC DEPENDENT METALLOPROTEASE DOMAIN LIPOPROTEIN"/>
    <property type="match status" value="1"/>
</dbReference>
<dbReference type="Proteomes" id="UP000635245">
    <property type="component" value="Unassembled WGS sequence"/>
</dbReference>
<dbReference type="Gene3D" id="3.40.390.10">
    <property type="entry name" value="Collagenase (Catalytic Domain)"/>
    <property type="match status" value="1"/>
</dbReference>
<dbReference type="AlphaFoldDB" id="A0A934QNM4"/>
<evidence type="ECO:0000259" key="2">
    <source>
        <dbReference type="Pfam" id="PF16313"/>
    </source>
</evidence>
<dbReference type="InterPro" id="IPR032534">
    <property type="entry name" value="EcxA_zinc-bd"/>
</dbReference>
<dbReference type="InterPro" id="IPR024079">
    <property type="entry name" value="MetalloPept_cat_dom_sf"/>
</dbReference>
<dbReference type="SUPFAM" id="SSF55486">
    <property type="entry name" value="Metalloproteases ('zincins'), catalytic domain"/>
    <property type="match status" value="1"/>
</dbReference>
<evidence type="ECO:0000313" key="3">
    <source>
        <dbReference type="EMBL" id="MBK1783540.1"/>
    </source>
</evidence>